<accession>A0A1G6JC53</accession>
<evidence type="ECO:0000313" key="1">
    <source>
        <dbReference type="EMBL" id="SDC16223.1"/>
    </source>
</evidence>
<gene>
    <name evidence="1" type="ORF">SAMN04487894_101488</name>
</gene>
<dbReference type="RefSeq" id="WP_245729074.1">
    <property type="nucleotide sequence ID" value="NZ_FMZO01000001.1"/>
</dbReference>
<dbReference type="EMBL" id="FMZO01000001">
    <property type="protein sequence ID" value="SDC16223.1"/>
    <property type="molecule type" value="Genomic_DNA"/>
</dbReference>
<name>A0A1G6JC53_NIADE</name>
<organism evidence="1 2">
    <name type="scientific">Niabella drilacis (strain DSM 25811 / CCM 8410 / CCUG 62505 / LMG 26954 / E90)</name>
    <dbReference type="NCBI Taxonomy" id="1285928"/>
    <lineage>
        <taxon>Bacteria</taxon>
        <taxon>Pseudomonadati</taxon>
        <taxon>Bacteroidota</taxon>
        <taxon>Chitinophagia</taxon>
        <taxon>Chitinophagales</taxon>
        <taxon>Chitinophagaceae</taxon>
        <taxon>Niabella</taxon>
    </lineage>
</organism>
<proteinExistence type="predicted"/>
<dbReference type="Proteomes" id="UP000198757">
    <property type="component" value="Unassembled WGS sequence"/>
</dbReference>
<reference evidence="2" key="1">
    <citation type="submission" date="2016-10" db="EMBL/GenBank/DDBJ databases">
        <authorList>
            <person name="Varghese N."/>
            <person name="Submissions S."/>
        </authorList>
    </citation>
    <scope>NUCLEOTIDE SEQUENCE [LARGE SCALE GENOMIC DNA]</scope>
    <source>
        <strain evidence="2">DSM 25811 / CCM 8410 / LMG 26954 / E90</strain>
    </source>
</reference>
<protein>
    <submittedName>
        <fullName evidence="1">Uncharacterized protein</fullName>
    </submittedName>
</protein>
<keyword evidence="2" id="KW-1185">Reference proteome</keyword>
<dbReference type="AlphaFoldDB" id="A0A1G6JC53"/>
<evidence type="ECO:0000313" key="2">
    <source>
        <dbReference type="Proteomes" id="UP000198757"/>
    </source>
</evidence>
<sequence length="115" mass="13454">MKTQDYISQLNGREQNAFYCIKKLVAARMQPLIIYCYGCETLVHTRRNCFMTKRVNETRQFTCDLLLIIPDECIIDHALKTEVQEMTSHLGRVNMIIHPLNFVLQQLNAGNLFFN</sequence>